<sequence>MGSSNWTGSQENGLWEQTKVVGVGAAGQAKVIGVAAAQKVVAFGVGAVKLLPSNKKWYYGNMKNENEIKAEAQRRKEEEMERNKIRQEMEEAKKRKQAVCDELEDVMEGGGNIVDYHNTMAIGRFSFSSDERMKRD</sequence>
<reference evidence="2 3" key="1">
    <citation type="submission" date="2020-02" db="EMBL/GenBank/DDBJ databases">
        <authorList>
            <person name="Ma Q."/>
            <person name="Huang Y."/>
            <person name="Song X."/>
            <person name="Pei D."/>
        </authorList>
    </citation>
    <scope>NUCLEOTIDE SEQUENCE [LARGE SCALE GENOMIC DNA]</scope>
    <source>
        <strain evidence="2">Sxm20200214</strain>
        <tissue evidence="2">Leaf</tissue>
    </source>
</reference>
<evidence type="ECO:0000313" key="3">
    <source>
        <dbReference type="Proteomes" id="UP000886595"/>
    </source>
</evidence>
<keyword evidence="1" id="KW-0175">Coiled coil</keyword>
<gene>
    <name evidence="2" type="ORF">Bca52824_036334</name>
</gene>
<evidence type="ECO:0000256" key="1">
    <source>
        <dbReference type="SAM" id="Coils"/>
    </source>
</evidence>
<dbReference type="Proteomes" id="UP000886595">
    <property type="component" value="Unassembled WGS sequence"/>
</dbReference>
<evidence type="ECO:0000313" key="2">
    <source>
        <dbReference type="EMBL" id="KAG2299862.1"/>
    </source>
</evidence>
<protein>
    <submittedName>
        <fullName evidence="2">Uncharacterized protein</fullName>
    </submittedName>
</protein>
<dbReference type="AlphaFoldDB" id="A0A8X7S517"/>
<keyword evidence="3" id="KW-1185">Reference proteome</keyword>
<name>A0A8X7S517_BRACI</name>
<comment type="caution">
    <text evidence="2">The sequence shown here is derived from an EMBL/GenBank/DDBJ whole genome shotgun (WGS) entry which is preliminary data.</text>
</comment>
<dbReference type="EMBL" id="JAAMPC010000008">
    <property type="protein sequence ID" value="KAG2299862.1"/>
    <property type="molecule type" value="Genomic_DNA"/>
</dbReference>
<organism evidence="2 3">
    <name type="scientific">Brassica carinata</name>
    <name type="common">Ethiopian mustard</name>
    <name type="synonym">Abyssinian cabbage</name>
    <dbReference type="NCBI Taxonomy" id="52824"/>
    <lineage>
        <taxon>Eukaryota</taxon>
        <taxon>Viridiplantae</taxon>
        <taxon>Streptophyta</taxon>
        <taxon>Embryophyta</taxon>
        <taxon>Tracheophyta</taxon>
        <taxon>Spermatophyta</taxon>
        <taxon>Magnoliopsida</taxon>
        <taxon>eudicotyledons</taxon>
        <taxon>Gunneridae</taxon>
        <taxon>Pentapetalae</taxon>
        <taxon>rosids</taxon>
        <taxon>malvids</taxon>
        <taxon>Brassicales</taxon>
        <taxon>Brassicaceae</taxon>
        <taxon>Brassiceae</taxon>
        <taxon>Brassica</taxon>
    </lineage>
</organism>
<accession>A0A8X7S517</accession>
<proteinExistence type="predicted"/>
<feature type="coiled-coil region" evidence="1">
    <location>
        <begin position="61"/>
        <end position="106"/>
    </location>
</feature>